<evidence type="ECO:0000313" key="3">
    <source>
        <dbReference type="Proteomes" id="UP000494106"/>
    </source>
</evidence>
<organism evidence="2 3">
    <name type="scientific">Arctia plantaginis</name>
    <name type="common">Wood tiger moth</name>
    <name type="synonym">Phalaena plantaginis</name>
    <dbReference type="NCBI Taxonomy" id="874455"/>
    <lineage>
        <taxon>Eukaryota</taxon>
        <taxon>Metazoa</taxon>
        <taxon>Ecdysozoa</taxon>
        <taxon>Arthropoda</taxon>
        <taxon>Hexapoda</taxon>
        <taxon>Insecta</taxon>
        <taxon>Pterygota</taxon>
        <taxon>Neoptera</taxon>
        <taxon>Endopterygota</taxon>
        <taxon>Lepidoptera</taxon>
        <taxon>Glossata</taxon>
        <taxon>Ditrysia</taxon>
        <taxon>Noctuoidea</taxon>
        <taxon>Erebidae</taxon>
        <taxon>Arctiinae</taxon>
        <taxon>Arctia</taxon>
    </lineage>
</organism>
<dbReference type="EMBL" id="CADEBC010000561">
    <property type="protein sequence ID" value="CAB3252838.1"/>
    <property type="molecule type" value="Genomic_DNA"/>
</dbReference>
<reference evidence="2 3" key="1">
    <citation type="submission" date="2020-04" db="EMBL/GenBank/DDBJ databases">
        <authorList>
            <person name="Wallbank WR R."/>
            <person name="Pardo Diaz C."/>
            <person name="Kozak K."/>
            <person name="Martin S."/>
            <person name="Jiggins C."/>
            <person name="Moest M."/>
            <person name="Warren A I."/>
            <person name="Byers J.R.P. K."/>
            <person name="Montejo-Kovacevich G."/>
            <person name="Yen C E."/>
        </authorList>
    </citation>
    <scope>NUCLEOTIDE SEQUENCE [LARGE SCALE GENOMIC DNA]</scope>
</reference>
<proteinExistence type="predicted"/>
<feature type="compositionally biased region" description="Polar residues" evidence="1">
    <location>
        <begin position="44"/>
        <end position="56"/>
    </location>
</feature>
<evidence type="ECO:0000313" key="2">
    <source>
        <dbReference type="EMBL" id="CAB3252838.1"/>
    </source>
</evidence>
<feature type="compositionally biased region" description="Gly residues" evidence="1">
    <location>
        <begin position="154"/>
        <end position="171"/>
    </location>
</feature>
<feature type="compositionally biased region" description="Pro residues" evidence="1">
    <location>
        <begin position="120"/>
        <end position="129"/>
    </location>
</feature>
<keyword evidence="3" id="KW-1185">Reference proteome</keyword>
<accession>A0A8S1B3D2</accession>
<feature type="region of interest" description="Disordered" evidence="1">
    <location>
        <begin position="1"/>
        <end position="185"/>
    </location>
</feature>
<dbReference type="AlphaFoldDB" id="A0A8S1B3D2"/>
<feature type="compositionally biased region" description="Basic and acidic residues" evidence="1">
    <location>
        <begin position="61"/>
        <end position="70"/>
    </location>
</feature>
<comment type="caution">
    <text evidence="2">The sequence shown here is derived from an EMBL/GenBank/DDBJ whole genome shotgun (WGS) entry which is preliminary data.</text>
</comment>
<protein>
    <submittedName>
        <fullName evidence="2">Uncharacterized protein</fullName>
    </submittedName>
</protein>
<gene>
    <name evidence="2" type="ORF">APLA_LOCUS13733</name>
</gene>
<name>A0A8S1B3D2_ARCPL</name>
<sequence length="241" mass="24798">MTAIVSRDSFTSVASCAGWSKKKASKERPTPISSVDRSARPRSTIRTSVLLFNSLNTSETRGGRGGETSRRGSATGGGHSSSSRRSGAGGARRGSSSTQGGSARSASDTRSTRPARGTVPPRPAPPLPAPARAAPQRSLNSSVCEHQRAAHGAWGRGAPGGRGGGGGGGGSAPPARHHAARSTMATPAYERPTAMPAPSMLHESVAGSNTCRRVRTPQTVPSVSVERFGFVIFPCRPKSFE</sequence>
<dbReference type="Proteomes" id="UP000494106">
    <property type="component" value="Unassembled WGS sequence"/>
</dbReference>
<feature type="compositionally biased region" description="Low complexity" evidence="1">
    <location>
        <begin position="93"/>
        <end position="119"/>
    </location>
</feature>
<evidence type="ECO:0000256" key="1">
    <source>
        <dbReference type="SAM" id="MobiDB-lite"/>
    </source>
</evidence>